<sequence length="107" mass="12473">MTSNLFSLAQVVLLRVPAVRTRLRIPERVQHDPSVLPPQEGFLKSLRKGWKNAQLVHQVEERERRMKNHLELAAKGPLRQTFSHNPLQQHAPPQTKPPPRKRPWEDT</sequence>
<feature type="non-terminal residue" evidence="3">
    <location>
        <position position="107"/>
    </location>
</feature>
<keyword evidence="2" id="KW-1185">Reference proteome</keyword>
<name>A0ABM1LEC3_GEKJA</name>
<dbReference type="RefSeq" id="XP_015284310.1">
    <property type="nucleotide sequence ID" value="XM_015428824.1"/>
</dbReference>
<protein>
    <submittedName>
        <fullName evidence="3">Mitochondrial inner membrane protein OXA1L-like</fullName>
    </submittedName>
</protein>
<reference evidence="3" key="1">
    <citation type="submission" date="2025-08" db="UniProtKB">
        <authorList>
            <consortium name="RefSeq"/>
        </authorList>
    </citation>
    <scope>IDENTIFICATION</scope>
</reference>
<evidence type="ECO:0000256" key="1">
    <source>
        <dbReference type="SAM" id="MobiDB-lite"/>
    </source>
</evidence>
<evidence type="ECO:0000313" key="3">
    <source>
        <dbReference type="RefSeq" id="XP_015284310.1"/>
    </source>
</evidence>
<dbReference type="GeneID" id="107125395"/>
<feature type="region of interest" description="Disordered" evidence="1">
    <location>
        <begin position="74"/>
        <end position="107"/>
    </location>
</feature>
<organism evidence="2 3">
    <name type="scientific">Gekko japonicus</name>
    <name type="common">Schlegel's Japanese gecko</name>
    <dbReference type="NCBI Taxonomy" id="146911"/>
    <lineage>
        <taxon>Eukaryota</taxon>
        <taxon>Metazoa</taxon>
        <taxon>Chordata</taxon>
        <taxon>Craniata</taxon>
        <taxon>Vertebrata</taxon>
        <taxon>Euteleostomi</taxon>
        <taxon>Lepidosauria</taxon>
        <taxon>Squamata</taxon>
        <taxon>Bifurcata</taxon>
        <taxon>Gekkota</taxon>
        <taxon>Gekkonidae</taxon>
        <taxon>Gekkoninae</taxon>
        <taxon>Gekko</taxon>
    </lineage>
</organism>
<evidence type="ECO:0000313" key="2">
    <source>
        <dbReference type="Proteomes" id="UP000694871"/>
    </source>
</evidence>
<accession>A0ABM1LEC3</accession>
<dbReference type="Proteomes" id="UP000694871">
    <property type="component" value="Unplaced"/>
</dbReference>
<proteinExistence type="predicted"/>
<gene>
    <name evidence="3" type="primary">LOC107125395</name>
</gene>